<dbReference type="EMBL" id="WRXO01000010">
    <property type="protein sequence ID" value="MVT44032.1"/>
    <property type="molecule type" value="Genomic_DNA"/>
</dbReference>
<comment type="caution">
    <text evidence="3">The sequence shown here is derived from an EMBL/GenBank/DDBJ whole genome shotgun (WGS) entry which is preliminary data.</text>
</comment>
<name>A0A6N8JIR2_9BACT</name>
<dbReference type="OrthoDB" id="8965954at2"/>
<dbReference type="Pfam" id="PF13239">
    <property type="entry name" value="2TM"/>
    <property type="match status" value="1"/>
</dbReference>
<dbReference type="RefSeq" id="WP_157302850.1">
    <property type="nucleotide sequence ID" value="NZ_BAAAZB010000021.1"/>
</dbReference>
<organism evidence="3 4">
    <name type="scientific">Chitinophaga oryziterrae</name>
    <dbReference type="NCBI Taxonomy" id="1031224"/>
    <lineage>
        <taxon>Bacteria</taxon>
        <taxon>Pseudomonadati</taxon>
        <taxon>Bacteroidota</taxon>
        <taxon>Chitinophagia</taxon>
        <taxon>Chitinophagales</taxon>
        <taxon>Chitinophagaceae</taxon>
        <taxon>Chitinophaga</taxon>
    </lineage>
</organism>
<sequence length="96" mass="11601">METTSQRDDRLWHIAKSRSRFKSHLMIYLVINAFLWAIWLVTSHNFSGVTPWPVWPALSWGLLLAIQYFYAWHRDPFGDTLKEYDKLQEEKYRRGI</sequence>
<evidence type="ECO:0000259" key="2">
    <source>
        <dbReference type="Pfam" id="PF13239"/>
    </source>
</evidence>
<reference evidence="3 4" key="1">
    <citation type="submission" date="2019-12" db="EMBL/GenBank/DDBJ databases">
        <title>The draft genomic sequence of strain Chitinophaga oryziterrae JCM 16595.</title>
        <authorList>
            <person name="Zhang X."/>
        </authorList>
    </citation>
    <scope>NUCLEOTIDE SEQUENCE [LARGE SCALE GENOMIC DNA]</scope>
    <source>
        <strain evidence="3 4">JCM 16595</strain>
    </source>
</reference>
<accession>A0A6N8JIR2</accession>
<feature type="domain" description="2TM" evidence="2">
    <location>
        <begin position="16"/>
        <end position="80"/>
    </location>
</feature>
<keyword evidence="1" id="KW-0812">Transmembrane</keyword>
<evidence type="ECO:0000313" key="3">
    <source>
        <dbReference type="EMBL" id="MVT44032.1"/>
    </source>
</evidence>
<feature type="transmembrane region" description="Helical" evidence="1">
    <location>
        <begin position="25"/>
        <end position="42"/>
    </location>
</feature>
<dbReference type="AlphaFoldDB" id="A0A6N8JIR2"/>
<evidence type="ECO:0000256" key="1">
    <source>
        <dbReference type="SAM" id="Phobius"/>
    </source>
</evidence>
<dbReference type="InterPro" id="IPR025698">
    <property type="entry name" value="2TM_dom"/>
</dbReference>
<dbReference type="Proteomes" id="UP000468388">
    <property type="component" value="Unassembled WGS sequence"/>
</dbReference>
<keyword evidence="1" id="KW-0472">Membrane</keyword>
<keyword evidence="1" id="KW-1133">Transmembrane helix</keyword>
<protein>
    <recommendedName>
        <fullName evidence="2">2TM domain-containing protein</fullName>
    </recommendedName>
</protein>
<gene>
    <name evidence="3" type="ORF">GO495_25785</name>
</gene>
<evidence type="ECO:0000313" key="4">
    <source>
        <dbReference type="Proteomes" id="UP000468388"/>
    </source>
</evidence>
<proteinExistence type="predicted"/>
<keyword evidence="4" id="KW-1185">Reference proteome</keyword>
<feature type="transmembrane region" description="Helical" evidence="1">
    <location>
        <begin position="54"/>
        <end position="72"/>
    </location>
</feature>